<keyword evidence="3 5" id="KW-1133">Transmembrane helix</keyword>
<dbReference type="GO" id="GO:0016020">
    <property type="term" value="C:membrane"/>
    <property type="evidence" value="ECO:0007669"/>
    <property type="project" value="UniProtKB-SubCell"/>
</dbReference>
<gene>
    <name evidence="7" type="ORF">NCTC8081_00736</name>
</gene>
<proteinExistence type="predicted"/>
<dbReference type="InterPro" id="IPR013130">
    <property type="entry name" value="Fe3_Rdtase_TM_dom"/>
</dbReference>
<accession>A0A2X3CE52</accession>
<comment type="subcellular location">
    <subcellularLocation>
        <location evidence="1">Membrane</location>
        <topology evidence="1">Multi-pass membrane protein</topology>
    </subcellularLocation>
</comment>
<protein>
    <submittedName>
        <fullName evidence="7">Membrane spanning protein</fullName>
    </submittedName>
</protein>
<feature type="domain" description="Ferric oxidoreductase" evidence="6">
    <location>
        <begin position="68"/>
        <end position="182"/>
    </location>
</feature>
<feature type="transmembrane region" description="Helical" evidence="5">
    <location>
        <begin position="64"/>
        <end position="85"/>
    </location>
</feature>
<sequence length="252" mass="29473">MQYLIYSLIAVIILTVGLNNIFKKQSKYFYMLAILISVVVTSYEIFEIWTGFKLEGIIFVLERSFMKGFVSTALFILVMFAGALSKKWGITKKLLRVRAEMAILASILILPHFIIYTYKFLVRLFSGKPLSILYISFIIVGLIAFIIMIPLFITSFKKVRVTMSPSKWKMVQRWAYPFYFLVYLHIILILFNKKVFNLNAVILYTVIFLGYFILKICNNKKILNNIKVSIFKNFIYSKNLIITIDEVFLLYS</sequence>
<dbReference type="AlphaFoldDB" id="A0A2X3CE52"/>
<feature type="transmembrane region" description="Helical" evidence="5">
    <location>
        <begin position="174"/>
        <end position="191"/>
    </location>
</feature>
<reference evidence="7 8" key="1">
    <citation type="submission" date="2018-06" db="EMBL/GenBank/DDBJ databases">
        <authorList>
            <consortium name="Pathogen Informatics"/>
            <person name="Doyle S."/>
        </authorList>
    </citation>
    <scope>NUCLEOTIDE SEQUENCE [LARGE SCALE GENOMIC DNA]</scope>
    <source>
        <strain evidence="7 8">NCTC8081</strain>
    </source>
</reference>
<name>A0A2X3CE52_CLOPF</name>
<evidence type="ECO:0000256" key="1">
    <source>
        <dbReference type="ARBA" id="ARBA00004141"/>
    </source>
</evidence>
<dbReference type="Proteomes" id="UP000250234">
    <property type="component" value="Unassembled WGS sequence"/>
</dbReference>
<evidence type="ECO:0000256" key="5">
    <source>
        <dbReference type="SAM" id="Phobius"/>
    </source>
</evidence>
<dbReference type="EMBL" id="UAWO01000002">
    <property type="protein sequence ID" value="SQC06625.1"/>
    <property type="molecule type" value="Genomic_DNA"/>
</dbReference>
<feature type="transmembrane region" description="Helical" evidence="5">
    <location>
        <begin position="6"/>
        <end position="22"/>
    </location>
</feature>
<evidence type="ECO:0000313" key="7">
    <source>
        <dbReference type="EMBL" id="SQC06625.1"/>
    </source>
</evidence>
<evidence type="ECO:0000256" key="4">
    <source>
        <dbReference type="ARBA" id="ARBA00023136"/>
    </source>
</evidence>
<feature type="transmembrane region" description="Helical" evidence="5">
    <location>
        <begin position="130"/>
        <end position="153"/>
    </location>
</feature>
<dbReference type="RefSeq" id="WP_242979119.1">
    <property type="nucleotide sequence ID" value="NZ_UAWO01000002.1"/>
</dbReference>
<evidence type="ECO:0000256" key="3">
    <source>
        <dbReference type="ARBA" id="ARBA00022989"/>
    </source>
</evidence>
<evidence type="ECO:0000313" key="8">
    <source>
        <dbReference type="Proteomes" id="UP000250234"/>
    </source>
</evidence>
<evidence type="ECO:0000259" key="6">
    <source>
        <dbReference type="Pfam" id="PF01794"/>
    </source>
</evidence>
<organism evidence="7 8">
    <name type="scientific">Clostridium perfringens</name>
    <dbReference type="NCBI Taxonomy" id="1502"/>
    <lineage>
        <taxon>Bacteria</taxon>
        <taxon>Bacillati</taxon>
        <taxon>Bacillota</taxon>
        <taxon>Clostridia</taxon>
        <taxon>Eubacteriales</taxon>
        <taxon>Clostridiaceae</taxon>
        <taxon>Clostridium</taxon>
    </lineage>
</organism>
<feature type="transmembrane region" description="Helical" evidence="5">
    <location>
        <begin position="29"/>
        <end position="52"/>
    </location>
</feature>
<keyword evidence="4 5" id="KW-0472">Membrane</keyword>
<feature type="transmembrane region" description="Helical" evidence="5">
    <location>
        <begin position="97"/>
        <end position="118"/>
    </location>
</feature>
<feature type="transmembrane region" description="Helical" evidence="5">
    <location>
        <begin position="197"/>
        <end position="214"/>
    </location>
</feature>
<keyword evidence="2 5" id="KW-0812">Transmembrane</keyword>
<evidence type="ECO:0000256" key="2">
    <source>
        <dbReference type="ARBA" id="ARBA00022692"/>
    </source>
</evidence>
<dbReference type="Pfam" id="PF01794">
    <property type="entry name" value="Ferric_reduct"/>
    <property type="match status" value="1"/>
</dbReference>